<comment type="caution">
    <text evidence="9">The sequence shown here is derived from an EMBL/GenBank/DDBJ whole genome shotgun (WGS) entry which is preliminary data.</text>
</comment>
<dbReference type="GO" id="GO:0004222">
    <property type="term" value="F:metalloendopeptidase activity"/>
    <property type="evidence" value="ECO:0007669"/>
    <property type="project" value="InterPro"/>
</dbReference>
<evidence type="ECO:0000256" key="6">
    <source>
        <dbReference type="RuleBase" id="RU003983"/>
    </source>
</evidence>
<organism evidence="9 10">
    <name type="scientific">Kribbella antiqua</name>
    <dbReference type="NCBI Taxonomy" id="2512217"/>
    <lineage>
        <taxon>Bacteria</taxon>
        <taxon>Bacillati</taxon>
        <taxon>Actinomycetota</taxon>
        <taxon>Actinomycetes</taxon>
        <taxon>Propionibacteriales</taxon>
        <taxon>Kribbellaceae</taxon>
        <taxon>Kribbella</taxon>
    </lineage>
</organism>
<sequence>MTELLLALPWLWWAWLAVQFVGIPSDTIEYVALGVWLVSGTALFYPRSQDLLAWKVWRLRPPSELESRRIGPAWWAVCAAAGVNPDRYRVWIHEGPEATAPQTAGSTVAVTSWSVFTLPPRNLEAVLAHELAHRLAVPGWLSLVIYWYSLPARALGAFIRHGVKVPGLSTVIKLVIGFLVLGVFLVAFFTSFDGYFVMMISPVFSPVVVAWASRASERYADRVTVDLGYGVPLWEVFTGREVARAQSYQKVDRTPLTASQPIESARLRALEHHLRSNAQNGHQAR</sequence>
<feature type="transmembrane region" description="Helical" evidence="7">
    <location>
        <begin position="195"/>
        <end position="212"/>
    </location>
</feature>
<keyword evidence="7" id="KW-0472">Membrane</keyword>
<dbReference type="GO" id="GO:0046872">
    <property type="term" value="F:metal ion binding"/>
    <property type="evidence" value="ECO:0007669"/>
    <property type="project" value="UniProtKB-KW"/>
</dbReference>
<dbReference type="GO" id="GO:0006508">
    <property type="term" value="P:proteolysis"/>
    <property type="evidence" value="ECO:0007669"/>
    <property type="project" value="UniProtKB-KW"/>
</dbReference>
<reference evidence="9 10" key="1">
    <citation type="journal article" date="2015" name="Stand. Genomic Sci.">
        <title>Genomic Encyclopedia of Bacterial and Archaeal Type Strains, Phase III: the genomes of soil and plant-associated and newly described type strains.</title>
        <authorList>
            <person name="Whitman W.B."/>
            <person name="Woyke T."/>
            <person name="Klenk H.P."/>
            <person name="Zhou Y."/>
            <person name="Lilburn T.G."/>
            <person name="Beck B.J."/>
            <person name="De Vos P."/>
            <person name="Vandamme P."/>
            <person name="Eisen J.A."/>
            <person name="Garrity G."/>
            <person name="Hugenholtz P."/>
            <person name="Kyrpides N.C."/>
        </authorList>
    </citation>
    <scope>NUCLEOTIDE SEQUENCE [LARGE SCALE GENOMIC DNA]</scope>
    <source>
        <strain evidence="9 10">VKM Ac-2541</strain>
    </source>
</reference>
<keyword evidence="1 6" id="KW-0645">Protease</keyword>
<keyword evidence="4 6" id="KW-0862">Zinc</keyword>
<evidence type="ECO:0000256" key="7">
    <source>
        <dbReference type="SAM" id="Phobius"/>
    </source>
</evidence>
<feature type="transmembrane region" description="Helical" evidence="7">
    <location>
        <begin position="170"/>
        <end position="189"/>
    </location>
</feature>
<keyword evidence="2" id="KW-0479">Metal-binding</keyword>
<evidence type="ECO:0000256" key="2">
    <source>
        <dbReference type="ARBA" id="ARBA00022723"/>
    </source>
</evidence>
<gene>
    <name evidence="9" type="ORF">EV646_112159</name>
</gene>
<evidence type="ECO:0000256" key="5">
    <source>
        <dbReference type="ARBA" id="ARBA00023049"/>
    </source>
</evidence>
<evidence type="ECO:0000259" key="8">
    <source>
        <dbReference type="Pfam" id="PF01435"/>
    </source>
</evidence>
<keyword evidence="10" id="KW-1185">Reference proteome</keyword>
<comment type="similarity">
    <text evidence="6">Belongs to the peptidase M48 family.</text>
</comment>
<evidence type="ECO:0000256" key="4">
    <source>
        <dbReference type="ARBA" id="ARBA00022833"/>
    </source>
</evidence>
<dbReference type="Proteomes" id="UP000295573">
    <property type="component" value="Unassembled WGS sequence"/>
</dbReference>
<keyword evidence="7" id="KW-1133">Transmembrane helix</keyword>
<comment type="cofactor">
    <cofactor evidence="6">
        <name>Zn(2+)</name>
        <dbReference type="ChEBI" id="CHEBI:29105"/>
    </cofactor>
    <text evidence="6">Binds 1 zinc ion per subunit.</text>
</comment>
<dbReference type="RefSeq" id="WP_158291050.1">
    <property type="nucleotide sequence ID" value="NZ_SLWR01000012.1"/>
</dbReference>
<proteinExistence type="inferred from homology"/>
<keyword evidence="7" id="KW-0812">Transmembrane</keyword>
<dbReference type="EMBL" id="SLWR01000012">
    <property type="protein sequence ID" value="TCO43582.1"/>
    <property type="molecule type" value="Genomic_DNA"/>
</dbReference>
<protein>
    <submittedName>
        <fullName evidence="9">STE24 endopeptidase</fullName>
    </submittedName>
</protein>
<dbReference type="Pfam" id="PF01435">
    <property type="entry name" value="Peptidase_M48"/>
    <property type="match status" value="1"/>
</dbReference>
<feature type="domain" description="Peptidase M48" evidence="8">
    <location>
        <begin position="80"/>
        <end position="272"/>
    </location>
</feature>
<dbReference type="InterPro" id="IPR001915">
    <property type="entry name" value="Peptidase_M48"/>
</dbReference>
<keyword evidence="5 6" id="KW-0482">Metalloprotease</keyword>
<dbReference type="OrthoDB" id="3474767at2"/>
<keyword evidence="3 6" id="KW-0378">Hydrolase</keyword>
<dbReference type="Gene3D" id="3.30.2010.10">
    <property type="entry name" value="Metalloproteases ('zincins'), catalytic domain"/>
    <property type="match status" value="1"/>
</dbReference>
<evidence type="ECO:0000313" key="10">
    <source>
        <dbReference type="Proteomes" id="UP000295573"/>
    </source>
</evidence>
<evidence type="ECO:0000256" key="3">
    <source>
        <dbReference type="ARBA" id="ARBA00022801"/>
    </source>
</evidence>
<evidence type="ECO:0000256" key="1">
    <source>
        <dbReference type="ARBA" id="ARBA00022670"/>
    </source>
</evidence>
<dbReference type="AlphaFoldDB" id="A0A4R2IH48"/>
<name>A0A4R2IH48_9ACTN</name>
<accession>A0A4R2IH48</accession>
<evidence type="ECO:0000313" key="9">
    <source>
        <dbReference type="EMBL" id="TCO43582.1"/>
    </source>
</evidence>